<evidence type="ECO:0000313" key="2">
    <source>
        <dbReference type="EMBL" id="PHT32754.1"/>
    </source>
</evidence>
<feature type="compositionally biased region" description="Polar residues" evidence="1">
    <location>
        <begin position="72"/>
        <end position="87"/>
    </location>
</feature>
<evidence type="ECO:0000256" key="1">
    <source>
        <dbReference type="SAM" id="MobiDB-lite"/>
    </source>
</evidence>
<feature type="region of interest" description="Disordered" evidence="1">
    <location>
        <begin position="174"/>
        <end position="193"/>
    </location>
</feature>
<reference evidence="2 3" key="1">
    <citation type="journal article" date="2017" name="Genome Biol.">
        <title>New reference genome sequences of hot pepper reveal the massive evolution of plant disease-resistance genes by retroduplication.</title>
        <authorList>
            <person name="Kim S."/>
            <person name="Park J."/>
            <person name="Yeom S.I."/>
            <person name="Kim Y.M."/>
            <person name="Seo E."/>
            <person name="Kim K.T."/>
            <person name="Kim M.S."/>
            <person name="Lee J.M."/>
            <person name="Cheong K."/>
            <person name="Shin H.S."/>
            <person name="Kim S.B."/>
            <person name="Han K."/>
            <person name="Lee J."/>
            <person name="Park M."/>
            <person name="Lee H.A."/>
            <person name="Lee H.Y."/>
            <person name="Lee Y."/>
            <person name="Oh S."/>
            <person name="Lee J.H."/>
            <person name="Choi E."/>
            <person name="Choi E."/>
            <person name="Lee S.E."/>
            <person name="Jeon J."/>
            <person name="Kim H."/>
            <person name="Choi G."/>
            <person name="Song H."/>
            <person name="Lee J."/>
            <person name="Lee S.C."/>
            <person name="Kwon J.K."/>
            <person name="Lee H.Y."/>
            <person name="Koo N."/>
            <person name="Hong Y."/>
            <person name="Kim R.W."/>
            <person name="Kang W.H."/>
            <person name="Huh J.H."/>
            <person name="Kang B.C."/>
            <person name="Yang T.J."/>
            <person name="Lee Y.H."/>
            <person name="Bennetzen J.L."/>
            <person name="Choi D."/>
        </authorList>
    </citation>
    <scope>NUCLEOTIDE SEQUENCE [LARGE SCALE GENOMIC DNA]</scope>
    <source>
        <strain evidence="3">cv. PBC81</strain>
    </source>
</reference>
<protein>
    <submittedName>
        <fullName evidence="2">Uncharacterized protein</fullName>
    </submittedName>
</protein>
<sequence>MNDFTLITLRWYHGGVLHFSGRKPVYKGGLVTEFLDVDVDKKSLEHVNNKKKRGRPKNAIPTPSAPTIFPASCSTPSDYCASSSMAGTTKRGRGSDRKKAAPLKRSKVMGMGVFQAENRFKVLNPGMPSSKICSTGQARVTRSADITGNIGYTPTSTSKLKWNDKALISTKKPQEIKEKKRKKNVGSSLNNLSKKTLLQSPRCPENCSDVDYFKHCFKLDQLT</sequence>
<dbReference type="Proteomes" id="UP000224567">
    <property type="component" value="Unassembled WGS sequence"/>
</dbReference>
<gene>
    <name evidence="2" type="ORF">CQW23_29091</name>
</gene>
<reference evidence="3" key="2">
    <citation type="journal article" date="2017" name="J. Anim. Genet.">
        <title>Multiple reference genome sequences of hot pepper reveal the massive evolution of plant disease resistance genes by retroduplication.</title>
        <authorList>
            <person name="Kim S."/>
            <person name="Park J."/>
            <person name="Yeom S.-I."/>
            <person name="Kim Y.-M."/>
            <person name="Seo E."/>
            <person name="Kim K.-T."/>
            <person name="Kim M.-S."/>
            <person name="Lee J.M."/>
            <person name="Cheong K."/>
            <person name="Shin H.-S."/>
            <person name="Kim S.-B."/>
            <person name="Han K."/>
            <person name="Lee J."/>
            <person name="Park M."/>
            <person name="Lee H.-A."/>
            <person name="Lee H.-Y."/>
            <person name="Lee Y."/>
            <person name="Oh S."/>
            <person name="Lee J.H."/>
            <person name="Choi E."/>
            <person name="Choi E."/>
            <person name="Lee S.E."/>
            <person name="Jeon J."/>
            <person name="Kim H."/>
            <person name="Choi G."/>
            <person name="Song H."/>
            <person name="Lee J."/>
            <person name="Lee S.-C."/>
            <person name="Kwon J.-K."/>
            <person name="Lee H.-Y."/>
            <person name="Koo N."/>
            <person name="Hong Y."/>
            <person name="Kim R.W."/>
            <person name="Kang W.-H."/>
            <person name="Huh J.H."/>
            <person name="Kang B.-C."/>
            <person name="Yang T.-J."/>
            <person name="Lee Y.-H."/>
            <person name="Bennetzen J.L."/>
            <person name="Choi D."/>
        </authorList>
    </citation>
    <scope>NUCLEOTIDE SEQUENCE [LARGE SCALE GENOMIC DNA]</scope>
    <source>
        <strain evidence="3">cv. PBC81</strain>
    </source>
</reference>
<dbReference type="OrthoDB" id="1301490at2759"/>
<comment type="caution">
    <text evidence="2">The sequence shown here is derived from an EMBL/GenBank/DDBJ whole genome shotgun (WGS) entry which is preliminary data.</text>
</comment>
<dbReference type="EMBL" id="MLFT02000012">
    <property type="protein sequence ID" value="PHT32754.1"/>
    <property type="molecule type" value="Genomic_DNA"/>
</dbReference>
<keyword evidence="3" id="KW-1185">Reference proteome</keyword>
<dbReference type="STRING" id="33114.A0A2G2VIF1"/>
<organism evidence="2 3">
    <name type="scientific">Capsicum baccatum</name>
    <name type="common">Peruvian pepper</name>
    <dbReference type="NCBI Taxonomy" id="33114"/>
    <lineage>
        <taxon>Eukaryota</taxon>
        <taxon>Viridiplantae</taxon>
        <taxon>Streptophyta</taxon>
        <taxon>Embryophyta</taxon>
        <taxon>Tracheophyta</taxon>
        <taxon>Spermatophyta</taxon>
        <taxon>Magnoliopsida</taxon>
        <taxon>eudicotyledons</taxon>
        <taxon>Gunneridae</taxon>
        <taxon>Pentapetalae</taxon>
        <taxon>asterids</taxon>
        <taxon>lamiids</taxon>
        <taxon>Solanales</taxon>
        <taxon>Solanaceae</taxon>
        <taxon>Solanoideae</taxon>
        <taxon>Capsiceae</taxon>
        <taxon>Capsicum</taxon>
    </lineage>
</organism>
<feature type="region of interest" description="Disordered" evidence="1">
    <location>
        <begin position="46"/>
        <end position="102"/>
    </location>
</feature>
<proteinExistence type="predicted"/>
<name>A0A2G2VIF1_CAPBA</name>
<evidence type="ECO:0000313" key="3">
    <source>
        <dbReference type="Proteomes" id="UP000224567"/>
    </source>
</evidence>
<accession>A0A2G2VIF1</accession>
<dbReference type="AlphaFoldDB" id="A0A2G2VIF1"/>